<accession>A0A2B7XBB0</accession>
<reference evidence="1 2" key="1">
    <citation type="submission" date="2017-10" db="EMBL/GenBank/DDBJ databases">
        <title>Comparative genomics in systemic dimorphic fungi from Ajellomycetaceae.</title>
        <authorList>
            <person name="Munoz J.F."/>
            <person name="Mcewen J.G."/>
            <person name="Clay O.K."/>
            <person name="Cuomo C.A."/>
        </authorList>
    </citation>
    <scope>NUCLEOTIDE SEQUENCE [LARGE SCALE GENOMIC DNA]</scope>
    <source>
        <strain evidence="1 2">UAMH130</strain>
    </source>
</reference>
<dbReference type="Proteomes" id="UP000224080">
    <property type="component" value="Unassembled WGS sequence"/>
</dbReference>
<name>A0A2B7XBB0_9EURO</name>
<organism evidence="1 2">
    <name type="scientific">Blastomyces parvus</name>
    <dbReference type="NCBI Taxonomy" id="2060905"/>
    <lineage>
        <taxon>Eukaryota</taxon>
        <taxon>Fungi</taxon>
        <taxon>Dikarya</taxon>
        <taxon>Ascomycota</taxon>
        <taxon>Pezizomycotina</taxon>
        <taxon>Eurotiomycetes</taxon>
        <taxon>Eurotiomycetidae</taxon>
        <taxon>Onygenales</taxon>
        <taxon>Ajellomycetaceae</taxon>
        <taxon>Blastomyces</taxon>
    </lineage>
</organism>
<dbReference type="EMBL" id="PDNC01000023">
    <property type="protein sequence ID" value="PGH06265.1"/>
    <property type="molecule type" value="Genomic_DNA"/>
</dbReference>
<dbReference type="OrthoDB" id="10604200at2759"/>
<dbReference type="AlphaFoldDB" id="A0A2B7XBB0"/>
<protein>
    <submittedName>
        <fullName evidence="1">Uncharacterized protein</fullName>
    </submittedName>
</protein>
<comment type="caution">
    <text evidence="1">The sequence shown here is derived from an EMBL/GenBank/DDBJ whole genome shotgun (WGS) entry which is preliminary data.</text>
</comment>
<keyword evidence="2" id="KW-1185">Reference proteome</keyword>
<proteinExistence type="predicted"/>
<gene>
    <name evidence="1" type="ORF">GX51_02462</name>
</gene>
<sequence>MQGGGIQLTCLARMVVGYRPKSPAWSRRHFNLDQGALYGSIGSPLHTKSKFMQVISSQKPGLLLEEFRHRLLSDGRGRPNMEIRIEEYPDELFRELVKKQYGIGMDQPKILHNYPFEVMLATSVAFDRERQIGLRLFRRKLTSLEL</sequence>
<evidence type="ECO:0000313" key="2">
    <source>
        <dbReference type="Proteomes" id="UP000224080"/>
    </source>
</evidence>
<evidence type="ECO:0000313" key="1">
    <source>
        <dbReference type="EMBL" id="PGH06265.1"/>
    </source>
</evidence>